<dbReference type="SUPFAM" id="SSF52540">
    <property type="entry name" value="P-loop containing nucleoside triphosphate hydrolases"/>
    <property type="match status" value="1"/>
</dbReference>
<evidence type="ECO:0000259" key="8">
    <source>
        <dbReference type="PROSITE" id="PS50045"/>
    </source>
</evidence>
<organism evidence="10 11">
    <name type="scientific">Plesiomonas shigelloides</name>
    <name type="common">Aeromonas shigelloides</name>
    <dbReference type="NCBI Taxonomy" id="703"/>
    <lineage>
        <taxon>Bacteria</taxon>
        <taxon>Pseudomonadati</taxon>
        <taxon>Pseudomonadota</taxon>
        <taxon>Gammaproteobacteria</taxon>
        <taxon>Enterobacterales</taxon>
        <taxon>Enterobacteriaceae</taxon>
        <taxon>Plesiomonas</taxon>
    </lineage>
</organism>
<dbReference type="Pfam" id="PF25601">
    <property type="entry name" value="AAA_lid_14"/>
    <property type="match status" value="1"/>
</dbReference>
<dbReference type="FunFam" id="3.40.50.2300:FF:000018">
    <property type="entry name" value="DNA-binding transcriptional regulator NtrC"/>
    <property type="match status" value="1"/>
</dbReference>
<keyword evidence="6" id="KW-0804">Transcription</keyword>
<dbReference type="InterPro" id="IPR058031">
    <property type="entry name" value="AAA_lid_NorR"/>
</dbReference>
<dbReference type="InterPro" id="IPR011006">
    <property type="entry name" value="CheY-like_superfamily"/>
</dbReference>
<dbReference type="SUPFAM" id="SSF46689">
    <property type="entry name" value="Homeodomain-like"/>
    <property type="match status" value="1"/>
</dbReference>
<dbReference type="Gene3D" id="1.10.10.60">
    <property type="entry name" value="Homeodomain-like"/>
    <property type="match status" value="1"/>
</dbReference>
<feature type="modified residue" description="4-aspartylphosphate" evidence="7">
    <location>
        <position position="59"/>
    </location>
</feature>
<dbReference type="Gene3D" id="3.40.50.2300">
    <property type="match status" value="1"/>
</dbReference>
<evidence type="ECO:0000256" key="7">
    <source>
        <dbReference type="PROSITE-ProRule" id="PRU00169"/>
    </source>
</evidence>
<dbReference type="InterPro" id="IPR002197">
    <property type="entry name" value="HTH_Fis"/>
</dbReference>
<dbReference type="GO" id="GO:0000160">
    <property type="term" value="P:phosphorelay signal transduction system"/>
    <property type="evidence" value="ECO:0007669"/>
    <property type="project" value="UniProtKB-KW"/>
</dbReference>
<evidence type="ECO:0000313" key="10">
    <source>
        <dbReference type="EMBL" id="MBO1109096.1"/>
    </source>
</evidence>
<feature type="domain" description="Response regulatory" evidence="9">
    <location>
        <begin position="10"/>
        <end position="124"/>
    </location>
</feature>
<dbReference type="PANTHER" id="PTHR32071">
    <property type="entry name" value="TRANSCRIPTIONAL REGULATORY PROTEIN"/>
    <property type="match status" value="1"/>
</dbReference>
<dbReference type="SUPFAM" id="SSF52172">
    <property type="entry name" value="CheY-like"/>
    <property type="match status" value="1"/>
</dbReference>
<dbReference type="InterPro" id="IPR009057">
    <property type="entry name" value="Homeodomain-like_sf"/>
</dbReference>
<evidence type="ECO:0000256" key="6">
    <source>
        <dbReference type="ARBA" id="ARBA00023163"/>
    </source>
</evidence>
<reference evidence="10" key="1">
    <citation type="submission" date="2021-03" db="EMBL/GenBank/DDBJ databases">
        <title>Plesiomonas shigelloides zfcc0051, isolated from zebrafish feces.</title>
        <authorList>
            <person name="Vanderhoek Z."/>
            <person name="Gaulke C."/>
        </authorList>
    </citation>
    <scope>NUCLEOTIDE SEQUENCE</scope>
    <source>
        <strain evidence="10">Zfcc0051</strain>
    </source>
</reference>
<name>A0A8I1W8B1_PLESH</name>
<proteinExistence type="predicted"/>
<dbReference type="PROSITE" id="PS50110">
    <property type="entry name" value="RESPONSE_REGULATORY"/>
    <property type="match status" value="1"/>
</dbReference>
<keyword evidence="2" id="KW-0547">Nucleotide-binding</keyword>
<feature type="domain" description="Sigma-54 factor interaction" evidence="8">
    <location>
        <begin position="145"/>
        <end position="349"/>
    </location>
</feature>
<keyword evidence="3" id="KW-0067">ATP-binding</keyword>
<dbReference type="PANTHER" id="PTHR32071:SF29">
    <property type="entry name" value="PHOSPHOGLYCERATE TRANSPORT SYSTEM TRANSCRIPTIONAL REGULATORY PROTEIN PGTA"/>
    <property type="match status" value="1"/>
</dbReference>
<evidence type="ECO:0000256" key="1">
    <source>
        <dbReference type="ARBA" id="ARBA00022553"/>
    </source>
</evidence>
<evidence type="ECO:0000256" key="2">
    <source>
        <dbReference type="ARBA" id="ARBA00022741"/>
    </source>
</evidence>
<dbReference type="Proteomes" id="UP000664658">
    <property type="component" value="Unassembled WGS sequence"/>
</dbReference>
<evidence type="ECO:0000256" key="4">
    <source>
        <dbReference type="ARBA" id="ARBA00023012"/>
    </source>
</evidence>
<protein>
    <submittedName>
        <fullName evidence="10">Sigma-54-dependent Fis family transcriptional regulator</fullName>
    </submittedName>
</protein>
<dbReference type="InterPro" id="IPR001789">
    <property type="entry name" value="Sig_transdc_resp-reg_receiver"/>
</dbReference>
<keyword evidence="5" id="KW-0805">Transcription regulation</keyword>
<evidence type="ECO:0000313" key="11">
    <source>
        <dbReference type="Proteomes" id="UP000664658"/>
    </source>
</evidence>
<comment type="caution">
    <text evidence="10">The sequence shown here is derived from an EMBL/GenBank/DDBJ whole genome shotgun (WGS) entry which is preliminary data.</text>
</comment>
<sequence length="424" mass="48756">MTNISLQDITIVIIDDDSDVLESYRHLLSLSGYKVKCFSSPHRALEFITADFAGVILCDIYMPEMNGMDVLLKCMEVDPELPVMMITGHGDIPLAVNAMTKGASDFIEKPINPPLLLEKIKTISQQRVARLNRKYEIKKSLKKSLLGNSPQINLIREQVSLFSQMDKDILIAGEPGTGKNTVAELLLELSSRHEHPQLIFNAVIHDDFEQFKMQIKQCAYGSCLIISPEQLSLPHQQWLTMFLLENDRAEVKKLRFIFIIQHDADSLLQQGALLPELYYFLSQFRITLPALRNRKRDIRTLFIHFVKRSCLRLGKETPEFIDEYIYKLEEHTWHNNIRELKHVAELYAIGMVDTLSKQADKSVAPVSGDLDEMLNDYERKLLEDALFIFSGKITETANHLGIPRKKLYLKMKKHNLDKNAFKAR</sequence>
<accession>A0A8I1W8B1</accession>
<dbReference type="PROSITE" id="PS50045">
    <property type="entry name" value="SIGMA54_INTERACT_4"/>
    <property type="match status" value="1"/>
</dbReference>
<dbReference type="Gene3D" id="3.40.50.300">
    <property type="entry name" value="P-loop containing nucleotide triphosphate hydrolases"/>
    <property type="match status" value="1"/>
</dbReference>
<dbReference type="RefSeq" id="WP_207542372.1">
    <property type="nucleotide sequence ID" value="NZ_JAFNAA010000014.1"/>
</dbReference>
<dbReference type="GO" id="GO:0043565">
    <property type="term" value="F:sequence-specific DNA binding"/>
    <property type="evidence" value="ECO:0007669"/>
    <property type="project" value="InterPro"/>
</dbReference>
<dbReference type="Pfam" id="PF14532">
    <property type="entry name" value="Sigma54_activ_2"/>
    <property type="match status" value="1"/>
</dbReference>
<dbReference type="AlphaFoldDB" id="A0A8I1W8B1"/>
<dbReference type="Gene3D" id="1.10.8.60">
    <property type="match status" value="1"/>
</dbReference>
<dbReference type="InterPro" id="IPR002078">
    <property type="entry name" value="Sigma_54_int"/>
</dbReference>
<dbReference type="Pfam" id="PF00072">
    <property type="entry name" value="Response_reg"/>
    <property type="match status" value="1"/>
</dbReference>
<dbReference type="GO" id="GO:0006355">
    <property type="term" value="P:regulation of DNA-templated transcription"/>
    <property type="evidence" value="ECO:0007669"/>
    <property type="project" value="InterPro"/>
</dbReference>
<keyword evidence="1 7" id="KW-0597">Phosphoprotein</keyword>
<evidence type="ECO:0000256" key="3">
    <source>
        <dbReference type="ARBA" id="ARBA00022840"/>
    </source>
</evidence>
<dbReference type="GO" id="GO:0005524">
    <property type="term" value="F:ATP binding"/>
    <property type="evidence" value="ECO:0007669"/>
    <property type="project" value="UniProtKB-KW"/>
</dbReference>
<evidence type="ECO:0000259" key="9">
    <source>
        <dbReference type="PROSITE" id="PS50110"/>
    </source>
</evidence>
<dbReference type="EMBL" id="JAFNAA010000014">
    <property type="protein sequence ID" value="MBO1109096.1"/>
    <property type="molecule type" value="Genomic_DNA"/>
</dbReference>
<keyword evidence="4" id="KW-0902">Two-component regulatory system</keyword>
<dbReference type="InterPro" id="IPR027417">
    <property type="entry name" value="P-loop_NTPase"/>
</dbReference>
<dbReference type="SMART" id="SM00448">
    <property type="entry name" value="REC"/>
    <property type="match status" value="1"/>
</dbReference>
<evidence type="ECO:0000256" key="5">
    <source>
        <dbReference type="ARBA" id="ARBA00023015"/>
    </source>
</evidence>
<dbReference type="Pfam" id="PF02954">
    <property type="entry name" value="HTH_8"/>
    <property type="match status" value="1"/>
</dbReference>
<gene>
    <name evidence="10" type="ORF">J2R62_12910</name>
</gene>